<dbReference type="Gene3D" id="3.40.710.10">
    <property type="entry name" value="DD-peptidase/beta-lactamase superfamily"/>
    <property type="match status" value="1"/>
</dbReference>
<reference evidence="3 4" key="1">
    <citation type="submission" date="2018-06" db="EMBL/GenBank/DDBJ databases">
        <authorList>
            <consortium name="Pathogen Informatics"/>
            <person name="Doyle S."/>
        </authorList>
    </citation>
    <scope>NUCLEOTIDE SEQUENCE [LARGE SCALE GENOMIC DNA]</scope>
    <source>
        <strain evidence="3 4">NCTC10994</strain>
    </source>
</reference>
<organism evidence="3 4">
    <name type="scientific">Rhodococcus coprophilus</name>
    <dbReference type="NCBI Taxonomy" id="38310"/>
    <lineage>
        <taxon>Bacteria</taxon>
        <taxon>Bacillati</taxon>
        <taxon>Actinomycetota</taxon>
        <taxon>Actinomycetes</taxon>
        <taxon>Mycobacteriales</taxon>
        <taxon>Nocardiaceae</taxon>
        <taxon>Rhodococcus</taxon>
    </lineage>
</organism>
<dbReference type="InterPro" id="IPR012338">
    <property type="entry name" value="Beta-lactam/transpept-like"/>
</dbReference>
<proteinExistence type="predicted"/>
<sequence>MNRGRRTGARSYATVLLAAATVVACGSQSGGSTEIMPVLTALGPGVTGLGADAAADAAMLGSASLDAESLRMRIDAAAALAERRGAQMTIAVLDRSTGARTVGGVDQPIETASVVKLFVADDLLFRESTGEVTLSEDDYDLIEDMLRSSDDTAANLLWEQHGGSEIVERVAERHNLTGTTPPYSSWWWNTTTTASDLLTWYDDVLGGRGGLDAEASARIIGYLTDFTSNGSDGYDQTFGLPEGLPGVTGLGVKQGWMCCVSGEWVHLSTGFFGDDHRFVVAVTSREEVTYEEDDPMFGMGILPDLALYDVTSDGSARHARETVSLAVETALGTSTDR</sequence>
<dbReference type="GO" id="GO:0030655">
    <property type="term" value="P:beta-lactam antibiotic catabolic process"/>
    <property type="evidence" value="ECO:0007669"/>
    <property type="project" value="InterPro"/>
</dbReference>
<dbReference type="RefSeq" id="WP_072698638.1">
    <property type="nucleotide sequence ID" value="NZ_JAFBBL010000001.1"/>
</dbReference>
<dbReference type="InterPro" id="IPR045155">
    <property type="entry name" value="Beta-lactam_cat"/>
</dbReference>
<dbReference type="Proteomes" id="UP000249091">
    <property type="component" value="Chromosome 1"/>
</dbReference>
<dbReference type="GO" id="GO:0008800">
    <property type="term" value="F:beta-lactamase activity"/>
    <property type="evidence" value="ECO:0007669"/>
    <property type="project" value="InterPro"/>
</dbReference>
<dbReference type="PROSITE" id="PS51257">
    <property type="entry name" value="PROKAR_LIPOPROTEIN"/>
    <property type="match status" value="1"/>
</dbReference>
<dbReference type="STRING" id="1219011.GCA_001895045_00714"/>
<dbReference type="PANTHER" id="PTHR35333">
    <property type="entry name" value="BETA-LACTAMASE"/>
    <property type="match status" value="1"/>
</dbReference>
<feature type="signal peptide" evidence="1">
    <location>
        <begin position="1"/>
        <end position="24"/>
    </location>
</feature>
<feature type="chain" id="PRO_5038707155" evidence="1">
    <location>
        <begin position="25"/>
        <end position="337"/>
    </location>
</feature>
<protein>
    <submittedName>
        <fullName evidence="3">Lipoprotein</fullName>
    </submittedName>
</protein>
<keyword evidence="4" id="KW-1185">Reference proteome</keyword>
<name>A0A2X4TRF3_9NOCA</name>
<evidence type="ECO:0000313" key="3">
    <source>
        <dbReference type="EMBL" id="SQI29433.1"/>
    </source>
</evidence>
<evidence type="ECO:0000259" key="2">
    <source>
        <dbReference type="Pfam" id="PF13354"/>
    </source>
</evidence>
<keyword evidence="3" id="KW-0449">Lipoprotein</keyword>
<feature type="domain" description="Beta-lactamase class A catalytic" evidence="2">
    <location>
        <begin position="140"/>
        <end position="225"/>
    </location>
</feature>
<evidence type="ECO:0000313" key="4">
    <source>
        <dbReference type="Proteomes" id="UP000249091"/>
    </source>
</evidence>
<dbReference type="EMBL" id="LS483468">
    <property type="protein sequence ID" value="SQI29433.1"/>
    <property type="molecule type" value="Genomic_DNA"/>
</dbReference>
<keyword evidence="1" id="KW-0732">Signal</keyword>
<dbReference type="AlphaFoldDB" id="A0A2X4TRF3"/>
<dbReference type="Pfam" id="PF13354">
    <property type="entry name" value="Beta-lactamase2"/>
    <property type="match status" value="1"/>
</dbReference>
<evidence type="ECO:0000256" key="1">
    <source>
        <dbReference type="SAM" id="SignalP"/>
    </source>
</evidence>
<accession>A0A2X4TRF3</accession>
<dbReference type="InterPro" id="IPR000871">
    <property type="entry name" value="Beta-lactam_class-A"/>
</dbReference>
<dbReference type="GO" id="GO:0046677">
    <property type="term" value="P:response to antibiotic"/>
    <property type="evidence" value="ECO:0007669"/>
    <property type="project" value="InterPro"/>
</dbReference>
<dbReference type="SUPFAM" id="SSF56601">
    <property type="entry name" value="beta-lactamase/transpeptidase-like"/>
    <property type="match status" value="1"/>
</dbReference>
<dbReference type="PANTHER" id="PTHR35333:SF3">
    <property type="entry name" value="BETA-LACTAMASE-TYPE TRANSPEPTIDASE FOLD CONTAINING PROTEIN"/>
    <property type="match status" value="1"/>
</dbReference>
<gene>
    <name evidence="3" type="ORF">NCTC10994_00996</name>
</gene>
<dbReference type="KEGG" id="rcr:NCTC10994_00996"/>